<dbReference type="AlphaFoldDB" id="A0A0S4JQK9"/>
<protein>
    <submittedName>
        <fullName evidence="1">Uncharacterized protein</fullName>
    </submittedName>
</protein>
<organism evidence="1 2">
    <name type="scientific">Bodo saltans</name>
    <name type="common">Flagellated protozoan</name>
    <dbReference type="NCBI Taxonomy" id="75058"/>
    <lineage>
        <taxon>Eukaryota</taxon>
        <taxon>Discoba</taxon>
        <taxon>Euglenozoa</taxon>
        <taxon>Kinetoplastea</taxon>
        <taxon>Metakinetoplastina</taxon>
        <taxon>Eubodonida</taxon>
        <taxon>Bodonidae</taxon>
        <taxon>Bodo</taxon>
    </lineage>
</organism>
<sequence>MSRSLPSQNEAARDRLRLTFTMIVVVLLLLIDKHSNHFARAQFLPFNFSNWTIPFPTTLVCADASNDNSTSVSSFALPSLSWCNSDNPYILSDFLSRNSTDLTTRSGTSSSNDTFQLHIQCGGAQMTNTNFVNDSSPDAAMASVYNSCEAIQAINAGTAGTLSLNASVKNLTNYIVFVDLDGQLLFVYFNNNTMANNLKINVPNVNNFATTNVQFIFSPSNGTGNDAPPTR</sequence>
<dbReference type="Proteomes" id="UP000051952">
    <property type="component" value="Unassembled WGS sequence"/>
</dbReference>
<name>A0A0S4JQK9_BODSA</name>
<accession>A0A0S4JQK9</accession>
<reference evidence="2" key="1">
    <citation type="submission" date="2015-09" db="EMBL/GenBank/DDBJ databases">
        <authorList>
            <consortium name="Pathogen Informatics"/>
        </authorList>
    </citation>
    <scope>NUCLEOTIDE SEQUENCE [LARGE SCALE GENOMIC DNA]</scope>
    <source>
        <strain evidence="2">Lake Konstanz</strain>
    </source>
</reference>
<evidence type="ECO:0000313" key="1">
    <source>
        <dbReference type="EMBL" id="CUG91594.1"/>
    </source>
</evidence>
<gene>
    <name evidence="1" type="ORF">BSAL_32865</name>
</gene>
<proteinExistence type="predicted"/>
<evidence type="ECO:0000313" key="2">
    <source>
        <dbReference type="Proteomes" id="UP000051952"/>
    </source>
</evidence>
<keyword evidence="2" id="KW-1185">Reference proteome</keyword>
<dbReference type="EMBL" id="CYKH01001941">
    <property type="protein sequence ID" value="CUG91594.1"/>
    <property type="molecule type" value="Genomic_DNA"/>
</dbReference>
<dbReference type="VEuPathDB" id="TriTrypDB:BSAL_32865"/>